<evidence type="ECO:0000256" key="6">
    <source>
        <dbReference type="ARBA" id="ARBA00023170"/>
    </source>
</evidence>
<comment type="subcellular location">
    <subcellularLocation>
        <location evidence="1">Cell membrane</location>
        <topology evidence="1">Multi-pass membrane protein</topology>
    </subcellularLocation>
</comment>
<keyword evidence="3 8" id="KW-0812">Transmembrane</keyword>
<accession>A0A9C6XS70</accession>
<dbReference type="PANTHER" id="PTHR42643:SF24">
    <property type="entry name" value="IONOTROPIC RECEPTOR 60A"/>
    <property type="match status" value="1"/>
</dbReference>
<keyword evidence="10" id="KW-1185">Reference proteome</keyword>
<dbReference type="GeneID" id="127750710"/>
<dbReference type="OrthoDB" id="10689736at2759"/>
<sequence>MVLLLGSGHVPLATELTMLLGTLGRVGRRIPVLAVLGVTDMDAESRYAEAIIKELILDRRWKIAVALQLFNAEDSPVPVYTSALSLRPGVRCFENWTPMALERLWTPGSTLRLQALEKPRRHDDLRGCVVNMAYVSSPPFVFVDDQVFGIDLDVARFFAYGSNASLNILHGSQAVPKLESGQADMVLGGLFPRPSTRGQYTYSDLYTYDAVGCYTLRTRRLPRWQYPFRVISLKAWASILGLMVVIVVALEHDNGRGPVANAMTVVGVLWEGNPAPRTNSGRTAFYVFMWTFFCLHFTPAYRAALSMANLNSLKEPGLTDLDDVKRVLMLSDDMMPLMAEYPKLNKLLPLVEICNSPINCSNEVMRDLHHTALIMSKWTYWFFDQIILKDGRGRPILQLYKDPMATFHVSVMTSPDSPIMLALNRITAIVMESGLVRKSVEYYRHRFNLLSGVAELQRKTSYRPRALGMRQILAALSILAAGLLVSLVIFLGEMQLGGRY</sequence>
<dbReference type="GO" id="GO:0005886">
    <property type="term" value="C:plasma membrane"/>
    <property type="evidence" value="ECO:0007669"/>
    <property type="project" value="UniProtKB-SubCell"/>
</dbReference>
<evidence type="ECO:0000256" key="1">
    <source>
        <dbReference type="ARBA" id="ARBA00004651"/>
    </source>
</evidence>
<evidence type="ECO:0000256" key="7">
    <source>
        <dbReference type="ARBA" id="ARBA00023180"/>
    </source>
</evidence>
<dbReference type="RefSeq" id="XP_052129027.1">
    <property type="nucleotide sequence ID" value="XM_052273067.1"/>
</dbReference>
<dbReference type="InterPro" id="IPR052192">
    <property type="entry name" value="Insect_Ionotropic_Sensory_Rcpt"/>
</dbReference>
<dbReference type="InterPro" id="IPR001638">
    <property type="entry name" value="Solute-binding_3/MltF_N"/>
</dbReference>
<dbReference type="Proteomes" id="UP000504606">
    <property type="component" value="Unplaced"/>
</dbReference>
<evidence type="ECO:0000313" key="10">
    <source>
        <dbReference type="Proteomes" id="UP000504606"/>
    </source>
</evidence>
<gene>
    <name evidence="11" type="primary">LOC127750710</name>
</gene>
<dbReference type="SUPFAM" id="SSF53850">
    <property type="entry name" value="Periplasmic binding protein-like II"/>
    <property type="match status" value="1"/>
</dbReference>
<keyword evidence="6" id="KW-0675">Receptor</keyword>
<keyword evidence="2" id="KW-1003">Cell membrane</keyword>
<dbReference type="PANTHER" id="PTHR42643">
    <property type="entry name" value="IONOTROPIC RECEPTOR 20A-RELATED"/>
    <property type="match status" value="1"/>
</dbReference>
<evidence type="ECO:0000256" key="5">
    <source>
        <dbReference type="ARBA" id="ARBA00023136"/>
    </source>
</evidence>
<feature type="domain" description="Solute-binding protein family 3/N-terminal" evidence="9">
    <location>
        <begin position="136"/>
        <end position="330"/>
    </location>
</feature>
<dbReference type="Gene3D" id="3.40.190.10">
    <property type="entry name" value="Periplasmic binding protein-like II"/>
    <property type="match status" value="1"/>
</dbReference>
<evidence type="ECO:0000259" key="9">
    <source>
        <dbReference type="Pfam" id="PF00497"/>
    </source>
</evidence>
<keyword evidence="5 8" id="KW-0472">Membrane</keyword>
<feature type="transmembrane region" description="Helical" evidence="8">
    <location>
        <begin position="472"/>
        <end position="492"/>
    </location>
</feature>
<dbReference type="KEGG" id="foc:127750710"/>
<name>A0A9C6XS70_FRAOC</name>
<protein>
    <submittedName>
        <fullName evidence="11">Uncharacterized protein LOC127750710</fullName>
    </submittedName>
</protein>
<feature type="transmembrane region" description="Helical" evidence="8">
    <location>
        <begin position="284"/>
        <end position="304"/>
    </location>
</feature>
<dbReference type="AlphaFoldDB" id="A0A9C6XS70"/>
<evidence type="ECO:0000256" key="4">
    <source>
        <dbReference type="ARBA" id="ARBA00022989"/>
    </source>
</evidence>
<organism evidence="10 11">
    <name type="scientific">Frankliniella occidentalis</name>
    <name type="common">Western flower thrips</name>
    <name type="synonym">Euthrips occidentalis</name>
    <dbReference type="NCBI Taxonomy" id="133901"/>
    <lineage>
        <taxon>Eukaryota</taxon>
        <taxon>Metazoa</taxon>
        <taxon>Ecdysozoa</taxon>
        <taxon>Arthropoda</taxon>
        <taxon>Hexapoda</taxon>
        <taxon>Insecta</taxon>
        <taxon>Pterygota</taxon>
        <taxon>Neoptera</taxon>
        <taxon>Paraneoptera</taxon>
        <taxon>Thysanoptera</taxon>
        <taxon>Terebrantia</taxon>
        <taxon>Thripoidea</taxon>
        <taxon>Thripidae</taxon>
        <taxon>Frankliniella</taxon>
    </lineage>
</organism>
<keyword evidence="7" id="KW-0325">Glycoprotein</keyword>
<proteinExistence type="predicted"/>
<evidence type="ECO:0000313" key="11">
    <source>
        <dbReference type="RefSeq" id="XP_052129027.1"/>
    </source>
</evidence>
<evidence type="ECO:0000256" key="3">
    <source>
        <dbReference type="ARBA" id="ARBA00022692"/>
    </source>
</evidence>
<evidence type="ECO:0000256" key="8">
    <source>
        <dbReference type="SAM" id="Phobius"/>
    </source>
</evidence>
<dbReference type="Pfam" id="PF00497">
    <property type="entry name" value="SBP_bac_3"/>
    <property type="match status" value="1"/>
</dbReference>
<keyword evidence="4 8" id="KW-1133">Transmembrane helix</keyword>
<feature type="transmembrane region" description="Helical" evidence="8">
    <location>
        <begin position="226"/>
        <end position="250"/>
    </location>
</feature>
<evidence type="ECO:0000256" key="2">
    <source>
        <dbReference type="ARBA" id="ARBA00022475"/>
    </source>
</evidence>
<reference evidence="11" key="1">
    <citation type="submission" date="2025-08" db="UniProtKB">
        <authorList>
            <consortium name="RefSeq"/>
        </authorList>
    </citation>
    <scope>IDENTIFICATION</scope>
    <source>
        <tissue evidence="11">Whole organism</tissue>
    </source>
</reference>